<evidence type="ECO:0000256" key="7">
    <source>
        <dbReference type="ARBA" id="ARBA00022927"/>
    </source>
</evidence>
<dbReference type="GO" id="GO:0070973">
    <property type="term" value="P:protein localization to endoplasmic reticulum exit site"/>
    <property type="evidence" value="ECO:0007669"/>
    <property type="project" value="UniProtKB-UniRule"/>
</dbReference>
<keyword evidence="14" id="KW-1185">Reference proteome</keyword>
<keyword evidence="4 11" id="KW-0812">Transmembrane</keyword>
<comment type="caution">
    <text evidence="11">Lacks conserved residue(s) required for the propagation of feature annotation.</text>
</comment>
<evidence type="ECO:0000256" key="3">
    <source>
        <dbReference type="ARBA" id="ARBA00022448"/>
    </source>
</evidence>
<feature type="coiled-coil region" evidence="12">
    <location>
        <begin position="156"/>
        <end position="190"/>
    </location>
</feature>
<dbReference type="InterPro" id="IPR008417">
    <property type="entry name" value="BAP29/BAP31"/>
</dbReference>
<evidence type="ECO:0000256" key="10">
    <source>
        <dbReference type="ARBA" id="ARBA00023136"/>
    </source>
</evidence>
<feature type="transmembrane region" description="Helical" evidence="11">
    <location>
        <begin position="43"/>
        <end position="64"/>
    </location>
</feature>
<evidence type="ECO:0000256" key="8">
    <source>
        <dbReference type="ARBA" id="ARBA00022989"/>
    </source>
</evidence>
<reference evidence="13 14" key="1">
    <citation type="journal article" date="2015" name="Sci. Rep.">
        <title>The power of single molecule real-time sequencing technology in the de novo assembly of a eukaryotic genome.</title>
        <authorList>
            <person name="Sakai H."/>
            <person name="Naito K."/>
            <person name="Ogiso-Tanaka E."/>
            <person name="Takahashi Y."/>
            <person name="Iseki K."/>
            <person name="Muto C."/>
            <person name="Satou K."/>
            <person name="Teruya K."/>
            <person name="Shiroma A."/>
            <person name="Shimoji M."/>
            <person name="Hirano T."/>
            <person name="Itoh T."/>
            <person name="Kaga A."/>
            <person name="Tomooka N."/>
        </authorList>
    </citation>
    <scope>NUCLEOTIDE SEQUENCE [LARGE SCALE GENOMIC DNA]</scope>
    <source>
        <strain evidence="14">cv. Shumari</strain>
    </source>
</reference>
<feature type="transmembrane region" description="Helical" evidence="11">
    <location>
        <begin position="6"/>
        <end position="22"/>
    </location>
</feature>
<evidence type="ECO:0000256" key="4">
    <source>
        <dbReference type="ARBA" id="ARBA00022692"/>
    </source>
</evidence>
<keyword evidence="7 11" id="KW-0653">Protein transport</keyword>
<evidence type="ECO:0000313" key="14">
    <source>
        <dbReference type="Proteomes" id="UP000291084"/>
    </source>
</evidence>
<dbReference type="GO" id="GO:0006886">
    <property type="term" value="P:intracellular protein transport"/>
    <property type="evidence" value="ECO:0007669"/>
    <property type="project" value="UniProtKB-UniRule"/>
</dbReference>
<evidence type="ECO:0000256" key="1">
    <source>
        <dbReference type="ARBA" id="ARBA00004477"/>
    </source>
</evidence>
<sequence length="236" mass="26614">MLQLLYAVIFAQMFVIVSFLFKTPARKLVIVTLDRVKRGRGPVVVKTVAATLLVVLASSLYSIAKIQRRSLDAPVVNPTDQVLVSKHTLEASLMGFVLFLALMIDRLHHYIRELRLLRKAMEAAKKQSRSFEDGKTVSATEHKALVEEISTLKPQIEKLESECEVKARKAEAMEAEVEALRKQSEGFLMEYDRLLADNQNLRSQLQAIDHSSSHAVNKKTTVSNFYGQKPTLFDNT</sequence>
<dbReference type="GO" id="GO:0006888">
    <property type="term" value="P:endoplasmic reticulum to Golgi vesicle-mediated transport"/>
    <property type="evidence" value="ECO:0007669"/>
    <property type="project" value="UniProtKB-UniRule"/>
</dbReference>
<dbReference type="GO" id="GO:0005789">
    <property type="term" value="C:endoplasmic reticulum membrane"/>
    <property type="evidence" value="ECO:0007669"/>
    <property type="project" value="UniProtKB-SubCell"/>
</dbReference>
<organism evidence="13 14">
    <name type="scientific">Vigna angularis var. angularis</name>
    <dbReference type="NCBI Taxonomy" id="157739"/>
    <lineage>
        <taxon>Eukaryota</taxon>
        <taxon>Viridiplantae</taxon>
        <taxon>Streptophyta</taxon>
        <taxon>Embryophyta</taxon>
        <taxon>Tracheophyta</taxon>
        <taxon>Spermatophyta</taxon>
        <taxon>Magnoliopsida</taxon>
        <taxon>eudicotyledons</taxon>
        <taxon>Gunneridae</taxon>
        <taxon>Pentapetalae</taxon>
        <taxon>rosids</taxon>
        <taxon>fabids</taxon>
        <taxon>Fabales</taxon>
        <taxon>Fabaceae</taxon>
        <taxon>Papilionoideae</taxon>
        <taxon>50 kb inversion clade</taxon>
        <taxon>NPAAA clade</taxon>
        <taxon>indigoferoid/millettioid clade</taxon>
        <taxon>Phaseoleae</taxon>
        <taxon>Vigna</taxon>
    </lineage>
</organism>
<evidence type="ECO:0000256" key="11">
    <source>
        <dbReference type="RuleBase" id="RU367026"/>
    </source>
</evidence>
<dbReference type="Gene3D" id="1.20.5.110">
    <property type="match status" value="1"/>
</dbReference>
<comment type="function">
    <text evidence="11">May play a role in anterograde transport of membrane proteins from the endoplasmic reticulum to the Golgi.</text>
</comment>
<gene>
    <name evidence="13" type="primary">Vigan.07G083400</name>
    <name evidence="13" type="ORF">VIGAN_07083400</name>
</gene>
<protein>
    <recommendedName>
        <fullName evidence="11">Endoplasmic reticulum transmembrane protein</fullName>
    </recommendedName>
</protein>
<evidence type="ECO:0000256" key="5">
    <source>
        <dbReference type="ARBA" id="ARBA00022703"/>
    </source>
</evidence>
<keyword evidence="8 11" id="KW-1133">Transmembrane helix</keyword>
<evidence type="ECO:0000256" key="9">
    <source>
        <dbReference type="ARBA" id="ARBA00023054"/>
    </source>
</evidence>
<evidence type="ECO:0000256" key="12">
    <source>
        <dbReference type="SAM" id="Coils"/>
    </source>
</evidence>
<comment type="subcellular location">
    <subcellularLocation>
        <location evidence="1 11">Endoplasmic reticulum membrane</location>
        <topology evidence="1 11">Multi-pass membrane protein</topology>
    </subcellularLocation>
</comment>
<keyword evidence="9 12" id="KW-0175">Coiled coil</keyword>
<dbReference type="AlphaFoldDB" id="A0A0S3SH75"/>
<keyword evidence="6 11" id="KW-0256">Endoplasmic reticulum</keyword>
<evidence type="ECO:0000256" key="2">
    <source>
        <dbReference type="ARBA" id="ARBA00007956"/>
    </source>
</evidence>
<keyword evidence="3 11" id="KW-0813">Transport</keyword>
<dbReference type="Proteomes" id="UP000291084">
    <property type="component" value="Chromosome 7"/>
</dbReference>
<keyword evidence="11" id="KW-0931">ER-Golgi transport</keyword>
<evidence type="ECO:0000256" key="6">
    <source>
        <dbReference type="ARBA" id="ARBA00022824"/>
    </source>
</evidence>
<dbReference type="PANTHER" id="PTHR12701">
    <property type="entry name" value="BCR-ASSOCIATED PROTEIN, BAP"/>
    <property type="match status" value="1"/>
</dbReference>
<name>A0A0S3SH75_PHAAN</name>
<keyword evidence="5" id="KW-0053">Apoptosis</keyword>
<accession>A0A0S3SH75</accession>
<evidence type="ECO:0000313" key="13">
    <source>
        <dbReference type="EMBL" id="BAT92158.1"/>
    </source>
</evidence>
<keyword evidence="10 11" id="KW-0472">Membrane</keyword>
<dbReference type="OrthoDB" id="435607at2759"/>
<proteinExistence type="inferred from homology"/>
<dbReference type="FunFam" id="1.20.5.110:FF:000011">
    <property type="entry name" value="B-cell receptor-associated protein 29"/>
    <property type="match status" value="1"/>
</dbReference>
<dbReference type="PANTHER" id="PTHR12701:SF58">
    <property type="entry name" value="ENDOPLASMIC RETICULUM TRANSMEMBRANE PROTEIN"/>
    <property type="match status" value="1"/>
</dbReference>
<comment type="similarity">
    <text evidence="2 11">Belongs to the BCAP29/BCAP31 family.</text>
</comment>
<dbReference type="EMBL" id="AP015040">
    <property type="protein sequence ID" value="BAT92158.1"/>
    <property type="molecule type" value="Genomic_DNA"/>
</dbReference>